<keyword evidence="1" id="KW-0732">Signal</keyword>
<dbReference type="AlphaFoldDB" id="A0A1D2MAN8"/>
<comment type="caution">
    <text evidence="2">The sequence shown here is derived from an EMBL/GenBank/DDBJ whole genome shotgun (WGS) entry which is preliminary data.</text>
</comment>
<feature type="chain" id="PRO_5008903731" description="Protein quiver" evidence="1">
    <location>
        <begin position="21"/>
        <end position="216"/>
    </location>
</feature>
<evidence type="ECO:0000313" key="3">
    <source>
        <dbReference type="Proteomes" id="UP000094527"/>
    </source>
</evidence>
<reference evidence="2 3" key="1">
    <citation type="journal article" date="2016" name="Genome Biol. Evol.">
        <title>Gene Family Evolution Reflects Adaptation to Soil Environmental Stressors in the Genome of the Collembolan Orchesella cincta.</title>
        <authorList>
            <person name="Faddeeva-Vakhrusheva A."/>
            <person name="Derks M.F."/>
            <person name="Anvar S.Y."/>
            <person name="Agamennone V."/>
            <person name="Suring W."/>
            <person name="Smit S."/>
            <person name="van Straalen N.M."/>
            <person name="Roelofs D."/>
        </authorList>
    </citation>
    <scope>NUCLEOTIDE SEQUENCE [LARGE SCALE GENOMIC DNA]</scope>
    <source>
        <tissue evidence="2">Mixed pool</tissue>
    </source>
</reference>
<gene>
    <name evidence="2" type="ORF">Ocin01_16750</name>
</gene>
<keyword evidence="3" id="KW-1185">Reference proteome</keyword>
<evidence type="ECO:0000313" key="2">
    <source>
        <dbReference type="EMBL" id="ODM89934.1"/>
    </source>
</evidence>
<proteinExistence type="predicted"/>
<dbReference type="EMBL" id="LJIJ01002285">
    <property type="protein sequence ID" value="ODM89934.1"/>
    <property type="molecule type" value="Genomic_DNA"/>
</dbReference>
<name>A0A1D2MAN8_ORCCI</name>
<sequence>MKFFTKFFVVLVVSGVATEALHCYQCQHMRPDPVGSRSPTTCEAGKSPKSAHLKECKDEEFTYISLGSGRHLGVSKPSGLRITDHVAPLIIPQQEDDKTTYSCYKLTMNGQEIVNKTGLSITHRGCLQIFDVGVNGTFPDKCYEGKNSEMDEKITELELKGLLSTNFWRPAIHTGDEPLEFAAATKMIAMEMSLCLYCIPIFANFSFSNVFENLVI</sequence>
<organism evidence="2 3">
    <name type="scientific">Orchesella cincta</name>
    <name type="common">Springtail</name>
    <name type="synonym">Podura cincta</name>
    <dbReference type="NCBI Taxonomy" id="48709"/>
    <lineage>
        <taxon>Eukaryota</taxon>
        <taxon>Metazoa</taxon>
        <taxon>Ecdysozoa</taxon>
        <taxon>Arthropoda</taxon>
        <taxon>Hexapoda</taxon>
        <taxon>Collembola</taxon>
        <taxon>Entomobryomorpha</taxon>
        <taxon>Entomobryoidea</taxon>
        <taxon>Orchesellidae</taxon>
        <taxon>Orchesellinae</taxon>
        <taxon>Orchesella</taxon>
    </lineage>
</organism>
<evidence type="ECO:0008006" key="4">
    <source>
        <dbReference type="Google" id="ProtNLM"/>
    </source>
</evidence>
<evidence type="ECO:0000256" key="1">
    <source>
        <dbReference type="SAM" id="SignalP"/>
    </source>
</evidence>
<dbReference type="Proteomes" id="UP000094527">
    <property type="component" value="Unassembled WGS sequence"/>
</dbReference>
<accession>A0A1D2MAN8</accession>
<feature type="signal peptide" evidence="1">
    <location>
        <begin position="1"/>
        <end position="20"/>
    </location>
</feature>
<protein>
    <recommendedName>
        <fullName evidence="4">Protein quiver</fullName>
    </recommendedName>
</protein>